<dbReference type="RefSeq" id="WP_204067205.1">
    <property type="nucleotide sequence ID" value="NZ_BOOJ01000050.1"/>
</dbReference>
<dbReference type="Gene3D" id="3.40.630.30">
    <property type="match status" value="1"/>
</dbReference>
<dbReference type="GO" id="GO:1990189">
    <property type="term" value="F:protein N-terminal-serine acetyltransferase activity"/>
    <property type="evidence" value="ECO:0007669"/>
    <property type="project" value="TreeGrafter"/>
</dbReference>
<name>A0A8J3WMX1_9ACTN</name>
<reference evidence="2 3" key="1">
    <citation type="submission" date="2021-01" db="EMBL/GenBank/DDBJ databases">
        <title>Whole genome shotgun sequence of Planobispora siamensis NBRC 107568.</title>
        <authorList>
            <person name="Komaki H."/>
            <person name="Tamura T."/>
        </authorList>
    </citation>
    <scope>NUCLEOTIDE SEQUENCE [LARGE SCALE GENOMIC DNA]</scope>
    <source>
        <strain evidence="2 3">NBRC 107568</strain>
    </source>
</reference>
<dbReference type="Proteomes" id="UP000619788">
    <property type="component" value="Unassembled WGS sequence"/>
</dbReference>
<evidence type="ECO:0000313" key="2">
    <source>
        <dbReference type="EMBL" id="GIH95105.1"/>
    </source>
</evidence>
<dbReference type="GO" id="GO:0008999">
    <property type="term" value="F:protein-N-terminal-alanine acetyltransferase activity"/>
    <property type="evidence" value="ECO:0007669"/>
    <property type="project" value="TreeGrafter"/>
</dbReference>
<dbReference type="EMBL" id="BOOJ01000050">
    <property type="protein sequence ID" value="GIH95105.1"/>
    <property type="molecule type" value="Genomic_DNA"/>
</dbReference>
<dbReference type="InterPro" id="IPR051908">
    <property type="entry name" value="Ribosomal_N-acetyltransferase"/>
</dbReference>
<dbReference type="CDD" id="cd04301">
    <property type="entry name" value="NAT_SF"/>
    <property type="match status" value="1"/>
</dbReference>
<dbReference type="PANTHER" id="PTHR43441:SF2">
    <property type="entry name" value="FAMILY ACETYLTRANSFERASE, PUTATIVE (AFU_ORTHOLOGUE AFUA_7G00850)-RELATED"/>
    <property type="match status" value="1"/>
</dbReference>
<comment type="caution">
    <text evidence="2">The sequence shown here is derived from an EMBL/GenBank/DDBJ whole genome shotgun (WGS) entry which is preliminary data.</text>
</comment>
<organism evidence="2 3">
    <name type="scientific">Planobispora siamensis</name>
    <dbReference type="NCBI Taxonomy" id="936338"/>
    <lineage>
        <taxon>Bacteria</taxon>
        <taxon>Bacillati</taxon>
        <taxon>Actinomycetota</taxon>
        <taxon>Actinomycetes</taxon>
        <taxon>Streptosporangiales</taxon>
        <taxon>Streptosporangiaceae</taxon>
        <taxon>Planobispora</taxon>
    </lineage>
</organism>
<accession>A0A8J3WMX1</accession>
<evidence type="ECO:0000259" key="1">
    <source>
        <dbReference type="PROSITE" id="PS51186"/>
    </source>
</evidence>
<sequence length="174" mass="19654">MMIELRAVAEDDLPFLGRLTNDPDGAGLHQWYGWHDPHRHRRRWEEDGLLGADGGILLVVRGEERAGFVSWSKAIVTRAGHCWEIGLILAPEFRGRGHGTQAQRLLVRYLFDHSTVHRIQAGTEITNVAEQRALEKAGFTREGVLRGAGFRAGKWHDGVLYSFLRSDLPDPERP</sequence>
<gene>
    <name evidence="2" type="primary">rimJ</name>
    <name evidence="2" type="ORF">Psi01_57350</name>
</gene>
<dbReference type="PANTHER" id="PTHR43441">
    <property type="entry name" value="RIBOSOMAL-PROTEIN-SERINE ACETYLTRANSFERASE"/>
    <property type="match status" value="1"/>
</dbReference>
<dbReference type="SUPFAM" id="SSF55729">
    <property type="entry name" value="Acyl-CoA N-acyltransferases (Nat)"/>
    <property type="match status" value="1"/>
</dbReference>
<dbReference type="InterPro" id="IPR000182">
    <property type="entry name" value="GNAT_dom"/>
</dbReference>
<keyword evidence="3" id="KW-1185">Reference proteome</keyword>
<proteinExistence type="predicted"/>
<protein>
    <submittedName>
        <fullName evidence="2">Alanine acetyltransferase</fullName>
    </submittedName>
</protein>
<dbReference type="Pfam" id="PF13302">
    <property type="entry name" value="Acetyltransf_3"/>
    <property type="match status" value="1"/>
</dbReference>
<dbReference type="InterPro" id="IPR016181">
    <property type="entry name" value="Acyl_CoA_acyltransferase"/>
</dbReference>
<feature type="domain" description="N-acetyltransferase" evidence="1">
    <location>
        <begin position="3"/>
        <end position="166"/>
    </location>
</feature>
<evidence type="ECO:0000313" key="3">
    <source>
        <dbReference type="Proteomes" id="UP000619788"/>
    </source>
</evidence>
<dbReference type="PROSITE" id="PS51186">
    <property type="entry name" value="GNAT"/>
    <property type="match status" value="1"/>
</dbReference>
<dbReference type="AlphaFoldDB" id="A0A8J3WMX1"/>
<dbReference type="GO" id="GO:0005737">
    <property type="term" value="C:cytoplasm"/>
    <property type="evidence" value="ECO:0007669"/>
    <property type="project" value="TreeGrafter"/>
</dbReference>